<sequence>MLTFRLLANMFSHEKGEKLCLNCKDEILKLLSELESLTNKNNQVAISTYILNLTVALNKYNDTLGKIECLNAMFSLLPRLNESEAVFRTLVALGTLLSTTSNSEDRNNLIKAVRQSEVALNILYTISETTIPTDKLANCSKQIISLII</sequence>
<protein>
    <submittedName>
        <fullName evidence="2">Phospholipase A-2-activating protein</fullName>
    </submittedName>
</protein>
<dbReference type="EMBL" id="JR052224">
    <property type="protein sequence ID" value="AEY61646.1"/>
    <property type="molecule type" value="mRNA"/>
</dbReference>
<dbReference type="PROSITE" id="PS51396">
    <property type="entry name" value="PUL"/>
    <property type="match status" value="1"/>
</dbReference>
<name>V9IM80_APICE</name>
<evidence type="ECO:0000313" key="2">
    <source>
        <dbReference type="EMBL" id="AEY61646.1"/>
    </source>
</evidence>
<feature type="domain" description="PUL" evidence="1">
    <location>
        <begin position="1"/>
        <end position="146"/>
    </location>
</feature>
<dbReference type="Pfam" id="PF08324">
    <property type="entry name" value="PUL"/>
    <property type="match status" value="1"/>
</dbReference>
<reference evidence="2" key="1">
    <citation type="submission" date="2011-11" db="EMBL/GenBank/DDBJ databases">
        <title>Decoding the brain transcriptome of the Eastern honeybee (Apis cerana) based on pyrosequencing.</title>
        <authorList>
            <person name="Sun L."/>
            <person name="Zheng H."/>
            <person name="Wang Y."/>
            <person name="Xie X."/>
            <person name="Zhu Y."/>
            <person name="Gu W."/>
            <person name="Wang S."/>
        </authorList>
    </citation>
    <scope>NUCLEOTIDE SEQUENCE</scope>
    <source>
        <tissue evidence="2">Brain</tissue>
    </source>
</reference>
<dbReference type="Gene3D" id="1.25.10.10">
    <property type="entry name" value="Leucine-rich Repeat Variant"/>
    <property type="match status" value="1"/>
</dbReference>
<evidence type="ECO:0000259" key="1">
    <source>
        <dbReference type="PROSITE" id="PS51396"/>
    </source>
</evidence>
<dbReference type="AlphaFoldDB" id="V9IM80"/>
<dbReference type="SMR" id="V9IM80"/>
<accession>V9IM80</accession>
<proteinExistence type="evidence at transcript level"/>
<dbReference type="InterPro" id="IPR013535">
    <property type="entry name" value="PUL_dom"/>
</dbReference>
<gene>
    <name evidence="2" type="ORF">ACCB13445</name>
</gene>
<dbReference type="InterPro" id="IPR011989">
    <property type="entry name" value="ARM-like"/>
</dbReference>
<organism evidence="2">
    <name type="scientific">Apis cerana</name>
    <name type="common">Indian honeybee</name>
    <dbReference type="NCBI Taxonomy" id="7461"/>
    <lineage>
        <taxon>Eukaryota</taxon>
        <taxon>Metazoa</taxon>
        <taxon>Ecdysozoa</taxon>
        <taxon>Arthropoda</taxon>
        <taxon>Hexapoda</taxon>
        <taxon>Insecta</taxon>
        <taxon>Pterygota</taxon>
        <taxon>Neoptera</taxon>
        <taxon>Endopterygota</taxon>
        <taxon>Hymenoptera</taxon>
        <taxon>Apocrita</taxon>
        <taxon>Aculeata</taxon>
        <taxon>Apoidea</taxon>
        <taxon>Anthophila</taxon>
        <taxon>Apidae</taxon>
        <taxon>Apis</taxon>
    </lineage>
</organism>